<dbReference type="SUPFAM" id="SSF56496">
    <property type="entry name" value="Fibrinogen C-terminal domain-like"/>
    <property type="match status" value="1"/>
</dbReference>
<dbReference type="Pfam" id="PF00041">
    <property type="entry name" value="fn3"/>
    <property type="match status" value="10"/>
</dbReference>
<evidence type="ECO:0000256" key="3">
    <source>
        <dbReference type="ARBA" id="ARBA00022525"/>
    </source>
</evidence>
<dbReference type="PANTHER" id="PTHR46708:SF1">
    <property type="entry name" value="TENASCIN"/>
    <property type="match status" value="1"/>
</dbReference>
<evidence type="ECO:0000259" key="12">
    <source>
        <dbReference type="PROSITE" id="PS50026"/>
    </source>
</evidence>
<dbReference type="Pfam" id="PF00147">
    <property type="entry name" value="Fibrinogen_C"/>
    <property type="match status" value="1"/>
</dbReference>
<keyword evidence="9" id="KW-0325">Glycoprotein</keyword>
<proteinExistence type="inferred from homology"/>
<dbReference type="FunFam" id="2.10.25.10:FF:000001">
    <property type="entry name" value="Tenascin C"/>
    <property type="match status" value="13"/>
</dbReference>
<protein>
    <submittedName>
        <fullName evidence="15">Tenascin Ca</fullName>
    </submittedName>
</protein>
<feature type="domain" description="Fibronectin type-III" evidence="13">
    <location>
        <begin position="1396"/>
        <end position="1479"/>
    </location>
</feature>
<feature type="domain" description="EGF-like" evidence="12">
    <location>
        <begin position="560"/>
        <end position="596"/>
    </location>
</feature>
<dbReference type="PROSITE" id="PS51406">
    <property type="entry name" value="FIBRINOGEN_C_2"/>
    <property type="match status" value="1"/>
</dbReference>
<feature type="domain" description="Fibronectin type-III" evidence="13">
    <location>
        <begin position="779"/>
        <end position="869"/>
    </location>
</feature>
<dbReference type="CDD" id="cd00063">
    <property type="entry name" value="FN3"/>
    <property type="match status" value="9"/>
</dbReference>
<dbReference type="GO" id="GO:0030155">
    <property type="term" value="P:regulation of cell adhesion"/>
    <property type="evidence" value="ECO:0007669"/>
    <property type="project" value="TreeGrafter"/>
</dbReference>
<dbReference type="InterPro" id="IPR041161">
    <property type="entry name" value="EGF_Tenascin"/>
</dbReference>
<evidence type="ECO:0000313" key="15">
    <source>
        <dbReference type="Ensembl" id="ENSLCAP00010016548.1"/>
    </source>
</evidence>
<dbReference type="InterPro" id="IPR013783">
    <property type="entry name" value="Ig-like_fold"/>
</dbReference>
<dbReference type="Pfam" id="PF18720">
    <property type="entry name" value="EGF_Tenascin"/>
    <property type="match status" value="1"/>
</dbReference>
<dbReference type="PROSITE" id="PS50853">
    <property type="entry name" value="FN3"/>
    <property type="match status" value="8"/>
</dbReference>
<dbReference type="GO" id="GO:0031175">
    <property type="term" value="P:neuron projection development"/>
    <property type="evidence" value="ECO:0007669"/>
    <property type="project" value="TreeGrafter"/>
</dbReference>
<feature type="disulfide bond" evidence="10">
    <location>
        <begin position="586"/>
        <end position="595"/>
    </location>
</feature>
<evidence type="ECO:0000256" key="4">
    <source>
        <dbReference type="ARBA" id="ARBA00022530"/>
    </source>
</evidence>
<dbReference type="CDD" id="cd00054">
    <property type="entry name" value="EGF_CA"/>
    <property type="match status" value="3"/>
</dbReference>
<dbReference type="Gene3D" id="2.10.25.10">
    <property type="entry name" value="Laminin"/>
    <property type="match status" value="13"/>
</dbReference>
<evidence type="ECO:0000256" key="9">
    <source>
        <dbReference type="ARBA" id="ARBA00023180"/>
    </source>
</evidence>
<evidence type="ECO:0000256" key="6">
    <source>
        <dbReference type="ARBA" id="ARBA00022729"/>
    </source>
</evidence>
<evidence type="ECO:0000256" key="5">
    <source>
        <dbReference type="ARBA" id="ARBA00022536"/>
    </source>
</evidence>
<name>A0A4W6CVA2_LATCA</name>
<dbReference type="GeneTree" id="ENSGT00940000155188"/>
<dbReference type="InterPro" id="IPR036056">
    <property type="entry name" value="Fibrinogen-like_C"/>
</dbReference>
<dbReference type="InterPro" id="IPR003961">
    <property type="entry name" value="FN3_dom"/>
</dbReference>
<dbReference type="PANTHER" id="PTHR46708">
    <property type="entry name" value="TENASCIN"/>
    <property type="match status" value="1"/>
</dbReference>
<feature type="domain" description="Fibronectin type-III" evidence="13">
    <location>
        <begin position="870"/>
        <end position="956"/>
    </location>
</feature>
<dbReference type="SUPFAM" id="SSF49265">
    <property type="entry name" value="Fibronectin type III"/>
    <property type="match status" value="8"/>
</dbReference>
<keyword evidence="16" id="KW-1185">Reference proteome</keyword>
<evidence type="ECO:0000256" key="1">
    <source>
        <dbReference type="ARBA" id="ARBA00004498"/>
    </source>
</evidence>
<dbReference type="InterPro" id="IPR036116">
    <property type="entry name" value="FN3_sf"/>
</dbReference>
<feature type="domain" description="Fibrinogen C-terminal" evidence="14">
    <location>
        <begin position="1566"/>
        <end position="1781"/>
    </location>
</feature>
<organism evidence="15 16">
    <name type="scientific">Lates calcarifer</name>
    <name type="common">Barramundi</name>
    <name type="synonym">Holocentrus calcarifer</name>
    <dbReference type="NCBI Taxonomy" id="8187"/>
    <lineage>
        <taxon>Eukaryota</taxon>
        <taxon>Metazoa</taxon>
        <taxon>Chordata</taxon>
        <taxon>Craniata</taxon>
        <taxon>Vertebrata</taxon>
        <taxon>Euteleostomi</taxon>
        <taxon>Actinopterygii</taxon>
        <taxon>Neopterygii</taxon>
        <taxon>Teleostei</taxon>
        <taxon>Neoteleostei</taxon>
        <taxon>Acanthomorphata</taxon>
        <taxon>Carangaria</taxon>
        <taxon>Carangaria incertae sedis</taxon>
        <taxon>Centropomidae</taxon>
        <taxon>Lates</taxon>
    </lineage>
</organism>
<feature type="disulfide bond" evidence="10">
    <location>
        <begin position="476"/>
        <end position="486"/>
    </location>
</feature>
<feature type="domain" description="Fibronectin type-III" evidence="13">
    <location>
        <begin position="600"/>
        <end position="690"/>
    </location>
</feature>
<dbReference type="FunFam" id="3.90.215.10:FF:000001">
    <property type="entry name" value="Tenascin isoform 1"/>
    <property type="match status" value="1"/>
</dbReference>
<evidence type="ECO:0000259" key="13">
    <source>
        <dbReference type="PROSITE" id="PS50853"/>
    </source>
</evidence>
<reference evidence="16" key="1">
    <citation type="submission" date="2015-09" db="EMBL/GenBank/DDBJ databases">
        <authorList>
            <person name="Sai Rama Sridatta P."/>
        </authorList>
    </citation>
    <scope>NUCLEOTIDE SEQUENCE [LARGE SCALE GENOMIC DNA]</scope>
</reference>
<evidence type="ECO:0000259" key="14">
    <source>
        <dbReference type="PROSITE" id="PS51406"/>
    </source>
</evidence>
<dbReference type="Proteomes" id="UP000314980">
    <property type="component" value="Unassembled WGS sequence"/>
</dbReference>
<keyword evidence="4" id="KW-0272">Extracellular matrix</keyword>
<comment type="subcellular location">
    <subcellularLocation>
        <location evidence="1">Secreted</location>
        <location evidence="1">Extracellular space</location>
        <location evidence="1">Extracellular matrix</location>
    </subcellularLocation>
</comment>
<dbReference type="Pfam" id="PF23106">
    <property type="entry name" value="EGF_Teneurin"/>
    <property type="match status" value="1"/>
</dbReference>
<dbReference type="CDD" id="cd00087">
    <property type="entry name" value="FReD"/>
    <property type="match status" value="1"/>
</dbReference>
<dbReference type="Gene3D" id="3.90.215.10">
    <property type="entry name" value="Gamma Fibrinogen, chain A, domain 1"/>
    <property type="match status" value="1"/>
</dbReference>
<dbReference type="Ensembl" id="ENSLCAT00010016904.1">
    <property type="protein sequence ID" value="ENSLCAP00010016548.1"/>
    <property type="gene ID" value="ENSLCAG00010007386.1"/>
</dbReference>
<dbReference type="SMART" id="SM00181">
    <property type="entry name" value="EGF"/>
    <property type="match status" value="13"/>
</dbReference>
<dbReference type="SMART" id="SM00186">
    <property type="entry name" value="FBG"/>
    <property type="match status" value="1"/>
</dbReference>
<evidence type="ECO:0000256" key="8">
    <source>
        <dbReference type="ARBA" id="ARBA00023157"/>
    </source>
</evidence>
<feature type="domain" description="Fibronectin type-III" evidence="13">
    <location>
        <begin position="1123"/>
        <end position="1216"/>
    </location>
</feature>
<dbReference type="GO" id="GO:0005615">
    <property type="term" value="C:extracellular space"/>
    <property type="evidence" value="ECO:0007669"/>
    <property type="project" value="TreeGrafter"/>
</dbReference>
<keyword evidence="6 11" id="KW-0732">Signal</keyword>
<feature type="domain" description="EGF-like" evidence="12">
    <location>
        <begin position="472"/>
        <end position="503"/>
    </location>
</feature>
<gene>
    <name evidence="15" type="primary">TNC</name>
    <name evidence="15" type="synonym">tnca</name>
</gene>
<accession>A0A4W6CVA2</accession>
<dbReference type="Pfam" id="PF25024">
    <property type="entry name" value="EGF_TEN"/>
    <property type="match status" value="2"/>
</dbReference>
<feature type="disulfide bond" evidence="10">
    <location>
        <begin position="493"/>
        <end position="502"/>
    </location>
</feature>
<dbReference type="FunFam" id="2.60.40.10:FF:000099">
    <property type="entry name" value="Fibronectin 1"/>
    <property type="match status" value="2"/>
</dbReference>
<evidence type="ECO:0000256" key="2">
    <source>
        <dbReference type="ARBA" id="ARBA00008673"/>
    </source>
</evidence>
<dbReference type="InterPro" id="IPR050991">
    <property type="entry name" value="ECM_Regulatory_Proteins"/>
</dbReference>
<sequence length="1792" mass="195171">MGTRGLLGCLLLTALLSLSNAGLVKKVLRHRRQTLTSPKEHNVTLPSGDHPVVFNHVYNINVPASSLCSVNLDAPESQQLLPKDAPATTGRHITEHTVDGENQIVFTHRINIPRQACGCTEDLPGLKDLMSRLEMLEGEVSALRDQCSSDRPCCSAQVTGAVGTKPYCNGHGNYSAETCGCVCEPGWKGPNCTEPQCPGNCQDRGRCVDGKCECFKGFSGEDCTLEFCPVDCGAHGQCVGGVCVCSDGFFGEDCSQSKCLNNCLGRGRCVDGDCVCDEPWTGFDCSELICPKDCYDRGRCDNGTCYCDEGYTGEDCGERTCPNNCQGNGFCVDGQCVCTAGYSGEDCSQLTCLNDCNGRGTCFNGMCICDTGYQGEDCSQLACLNNCNNRGQCINGQCACDVGFQGDDCSELSCPNNCLHMGRCVNGQCVCEEGFAGEDCSIRTCPSNCYGRGECINGRCVCHAGFTGEDCGELSCPNNCRNRGRCIDGQCVCDEGFTGEDCSQKACPNDCLARGYCVDGKCICREGYSGDDCSVLACPDNCNNRGRCINGRCTCESGYEGDSCAELSCLNNCQDKGRCVNGQCVCDEGYIGDDCSEVSPPKDLTVGEVTTETVDLSWKNEMLVTEYLVTYVPTSPGGLLQEFTVPGDKTSATVKELEPGIEYMINVYAVLSNKRSVPVSARVATDLPQPEGLRFKSVRETSVEVMWDQLDISFDGWEIYFRNTKEENGKIMSTLPSSQNQFFQSGLGPGQEYEVSINIIKNNTRGPQTSKTVTTKIDGPRQVEVKDVTDSSALVSWSQPVAPMDKVTMFYGPSSDSSDETSAEIFPPDKQYSIGGLRPDTEYTVSLVSRSGDLSSDPVTTTFTTALDAPKNLQAMSQTDNSITLQWTNSQADVGSYRVKYSPISGATHGEEVFPQGPGDTTQATITGLKPGMEYGIGVTAVKNERESLPATTNAATDIDPPRGFEVTESTETSLTLKWQKPQAKVSGYMLVYVSGDSQLVEVEIPATATSYVVSNLTPGMSYNLILTAERGHKRSTPSQFPGTETEDELGPLTISGITSDGFDLSWRQKAHSVYDSFAVEYKDTQRLWDVNAFSLGITGLNPNTSYMVGLYGMYQGSFLEPVYSEATTAASSVSPHNLSLSWSTVSGHFDGFVIRVSDSEQQSDTLEFRLPGEIRNITISNLMDATGYDIELYGISHGRHTPSVLAHAVTEAEPEVEHLFVSDITADSFRLSWTADEDMFDRFVIKIRDSKRLAHPHEYSIRGDERTKVLTGLMSATEYEIELYGVSLDQRSQPITGVAQTGLSNPRGLHFSEVTDSSAIVHWSMPHSPVDSYRIAYVPFEGGNPMTVTVDGSVFEALLPNMIPGKTYQVTVSAVKGLEESDPSSDTVTTALDRPQGLTAVNVTDTSALLLWQPSVATVDGYVITYSGDSVVEHVSGNTVEFEMGSLVPGTHYSVGVHAVKEAQKSDSAVTEFTTDVDPPRDLTAINIQTDSATLTWKPPQAAVTGYTLTFSSADGVIREVVLSPTASSYNMAQLTGSTEYNVKLQAIAGAQRSRHVTTVFTTIGQLYRRPKDCAQILLNGETTSGLFTIYVGGEDGQPIQVYCDMSTDGGGWMVFLRRQSGKLEFFRNWKNYTAGFGNMNDEFWLGLSNLHKITSSGHYELRVDLRDKGESAYAQYDKFTIAEPRTRYKVYIGAYSGTAGDSMTYHQGRPFSTFDNDNDIAVTNCALSYKGAFWYKNCHRVNLMGKYGDNSHSKGINWFHWKGHEHSIEFAEMKIRPANFRNFESRKKRS</sequence>
<keyword evidence="3" id="KW-0964">Secreted</keyword>
<evidence type="ECO:0000256" key="7">
    <source>
        <dbReference type="ARBA" id="ARBA00022737"/>
    </source>
</evidence>
<keyword evidence="5 10" id="KW-0245">EGF-like domain</keyword>
<dbReference type="InterPro" id="IPR000742">
    <property type="entry name" value="EGF"/>
</dbReference>
<dbReference type="Gene3D" id="2.60.40.10">
    <property type="entry name" value="Immunoglobulins"/>
    <property type="match status" value="11"/>
</dbReference>
<evidence type="ECO:0000256" key="10">
    <source>
        <dbReference type="PROSITE-ProRule" id="PRU00076"/>
    </source>
</evidence>
<dbReference type="Gene3D" id="2.20.25.10">
    <property type="match status" value="1"/>
</dbReference>
<dbReference type="InterPro" id="IPR014716">
    <property type="entry name" value="Fibrinogen_a/b/g_C_1"/>
</dbReference>
<feature type="domain" description="Fibronectin type-III" evidence="13">
    <location>
        <begin position="1480"/>
        <end position="1568"/>
    </location>
</feature>
<reference evidence="15" key="2">
    <citation type="submission" date="2025-08" db="UniProtKB">
        <authorList>
            <consortium name="Ensembl"/>
        </authorList>
    </citation>
    <scope>IDENTIFICATION</scope>
</reference>
<dbReference type="SMART" id="SM00060">
    <property type="entry name" value="FN3"/>
    <property type="match status" value="11"/>
</dbReference>
<dbReference type="PROSITE" id="PS00022">
    <property type="entry name" value="EGF_1"/>
    <property type="match status" value="5"/>
</dbReference>
<dbReference type="PROSITE" id="PS50026">
    <property type="entry name" value="EGF_3"/>
    <property type="match status" value="2"/>
</dbReference>
<feature type="domain" description="Fibronectin type-III" evidence="13">
    <location>
        <begin position="961"/>
        <end position="1049"/>
    </location>
</feature>
<reference evidence="15" key="3">
    <citation type="submission" date="2025-09" db="UniProtKB">
        <authorList>
            <consortium name="Ensembl"/>
        </authorList>
    </citation>
    <scope>IDENTIFICATION</scope>
</reference>
<keyword evidence="7" id="KW-0677">Repeat</keyword>
<feature type="chain" id="PRO_5021285773" evidence="11">
    <location>
        <begin position="22"/>
        <end position="1792"/>
    </location>
</feature>
<dbReference type="InterPro" id="IPR002181">
    <property type="entry name" value="Fibrinogen_a/b/g_C_dom"/>
</dbReference>
<keyword evidence="8 10" id="KW-1015">Disulfide bond</keyword>
<evidence type="ECO:0000256" key="11">
    <source>
        <dbReference type="SAM" id="SignalP"/>
    </source>
</evidence>
<dbReference type="PROSITE" id="PS01186">
    <property type="entry name" value="EGF_2"/>
    <property type="match status" value="6"/>
</dbReference>
<dbReference type="NCBIfam" id="NF040941">
    <property type="entry name" value="GGGWT_bact"/>
    <property type="match status" value="1"/>
</dbReference>
<evidence type="ECO:0000313" key="16">
    <source>
        <dbReference type="Proteomes" id="UP000314980"/>
    </source>
</evidence>
<feature type="signal peptide" evidence="11">
    <location>
        <begin position="1"/>
        <end position="21"/>
    </location>
</feature>
<comment type="similarity">
    <text evidence="2">Belongs to the tenascin family.</text>
</comment>
<comment type="caution">
    <text evidence="10">Lacks conserved residue(s) required for the propagation of feature annotation.</text>
</comment>
<feature type="domain" description="Fibronectin type-III" evidence="13">
    <location>
        <begin position="1306"/>
        <end position="1395"/>
    </location>
</feature>